<dbReference type="EMBL" id="GGEC01058153">
    <property type="protein sequence ID" value="MBX38637.1"/>
    <property type="molecule type" value="Transcribed_RNA"/>
</dbReference>
<organism evidence="1">
    <name type="scientific">Rhizophora mucronata</name>
    <name type="common">Asiatic mangrove</name>
    <dbReference type="NCBI Taxonomy" id="61149"/>
    <lineage>
        <taxon>Eukaryota</taxon>
        <taxon>Viridiplantae</taxon>
        <taxon>Streptophyta</taxon>
        <taxon>Embryophyta</taxon>
        <taxon>Tracheophyta</taxon>
        <taxon>Spermatophyta</taxon>
        <taxon>Magnoliopsida</taxon>
        <taxon>eudicotyledons</taxon>
        <taxon>Gunneridae</taxon>
        <taxon>Pentapetalae</taxon>
        <taxon>rosids</taxon>
        <taxon>fabids</taxon>
        <taxon>Malpighiales</taxon>
        <taxon>Rhizophoraceae</taxon>
        <taxon>Rhizophora</taxon>
    </lineage>
</organism>
<dbReference type="AlphaFoldDB" id="A0A2P2N822"/>
<evidence type="ECO:0000313" key="1">
    <source>
        <dbReference type="EMBL" id="MBX38637.1"/>
    </source>
</evidence>
<sequence length="17" mass="2040">MLSNCMSHKDLEFKRSN</sequence>
<proteinExistence type="predicted"/>
<protein>
    <submittedName>
        <fullName evidence="1">Uncharacterized protein</fullName>
    </submittedName>
</protein>
<accession>A0A2P2N822</accession>
<name>A0A2P2N822_RHIMU</name>
<reference evidence="1" key="1">
    <citation type="submission" date="2018-02" db="EMBL/GenBank/DDBJ databases">
        <title>Rhizophora mucronata_Transcriptome.</title>
        <authorList>
            <person name="Meera S.P."/>
            <person name="Sreeshan A."/>
            <person name="Augustine A."/>
        </authorList>
    </citation>
    <scope>NUCLEOTIDE SEQUENCE</scope>
    <source>
        <tissue evidence="1">Leaf</tissue>
    </source>
</reference>